<reference evidence="5 6" key="1">
    <citation type="submission" date="2018-03" db="EMBL/GenBank/DDBJ databases">
        <title>Bioinformatic expansion and discovery of thiopeptide antibiotics.</title>
        <authorList>
            <person name="Schwalen C.J."/>
            <person name="Hudson G.A."/>
            <person name="Mitchell D.A."/>
        </authorList>
    </citation>
    <scope>NUCLEOTIDE SEQUENCE [LARGE SCALE GENOMIC DNA]</scope>
    <source>
        <strain evidence="5 6">NRRL 8041</strain>
    </source>
</reference>
<dbReference type="PROSITE" id="PS50995">
    <property type="entry name" value="HTH_MARR_2"/>
    <property type="match status" value="1"/>
</dbReference>
<dbReference type="Gene3D" id="1.10.10.10">
    <property type="entry name" value="Winged helix-like DNA-binding domain superfamily/Winged helix DNA-binding domain"/>
    <property type="match status" value="1"/>
</dbReference>
<dbReference type="Pfam" id="PF12802">
    <property type="entry name" value="MarR_2"/>
    <property type="match status" value="1"/>
</dbReference>
<sequence>MADSLDRILDQWRVERPDLDASPMGVVGRIQRASRLLERGLSEHFATRGLQTWEFDLLATLLRSGSPYQLTAGDLAATSMITSGAITNRIDRLEARSLVRRETDPTNRRSVLITLTDLGREVVDKAMSDHVANEARLIGALRPDEQEQLAGLLRTMLTALGDTPTDARPRRSDHGAP</sequence>
<keyword evidence="3" id="KW-0804">Transcription</keyword>
<evidence type="ECO:0000256" key="1">
    <source>
        <dbReference type="ARBA" id="ARBA00023015"/>
    </source>
</evidence>
<accession>A0A318NIC6</accession>
<evidence type="ECO:0000313" key="5">
    <source>
        <dbReference type="EMBL" id="PYC66903.1"/>
    </source>
</evidence>
<dbReference type="PROSITE" id="PS01117">
    <property type="entry name" value="HTH_MARR_1"/>
    <property type="match status" value="1"/>
</dbReference>
<feature type="domain" description="HTH marR-type" evidence="4">
    <location>
        <begin position="23"/>
        <end position="158"/>
    </location>
</feature>
<dbReference type="PANTHER" id="PTHR42756:SF1">
    <property type="entry name" value="TRANSCRIPTIONAL REPRESSOR OF EMRAB OPERON"/>
    <property type="match status" value="1"/>
</dbReference>
<evidence type="ECO:0000256" key="2">
    <source>
        <dbReference type="ARBA" id="ARBA00023125"/>
    </source>
</evidence>
<dbReference type="PANTHER" id="PTHR42756">
    <property type="entry name" value="TRANSCRIPTIONAL REGULATOR, MARR"/>
    <property type="match status" value="1"/>
</dbReference>
<dbReference type="GO" id="GO:0003700">
    <property type="term" value="F:DNA-binding transcription factor activity"/>
    <property type="evidence" value="ECO:0007669"/>
    <property type="project" value="InterPro"/>
</dbReference>
<dbReference type="InterPro" id="IPR023187">
    <property type="entry name" value="Tscrpt_reg_MarR-type_CS"/>
</dbReference>
<proteinExistence type="predicted"/>
<gene>
    <name evidence="5" type="ORF">C7C45_23750</name>
</gene>
<dbReference type="PRINTS" id="PR00598">
    <property type="entry name" value="HTHMARR"/>
</dbReference>
<dbReference type="InterPro" id="IPR036388">
    <property type="entry name" value="WH-like_DNA-bd_sf"/>
</dbReference>
<comment type="caution">
    <text evidence="5">The sequence shown here is derived from an EMBL/GenBank/DDBJ whole genome shotgun (WGS) entry which is preliminary data.</text>
</comment>
<dbReference type="SUPFAM" id="SSF46785">
    <property type="entry name" value="Winged helix' DNA-binding domain"/>
    <property type="match status" value="1"/>
</dbReference>
<dbReference type="InterPro" id="IPR036390">
    <property type="entry name" value="WH_DNA-bd_sf"/>
</dbReference>
<organism evidence="5 6">
    <name type="scientific">Micromonospora arborensis</name>
    <dbReference type="NCBI Taxonomy" id="2116518"/>
    <lineage>
        <taxon>Bacteria</taxon>
        <taxon>Bacillati</taxon>
        <taxon>Actinomycetota</taxon>
        <taxon>Actinomycetes</taxon>
        <taxon>Micromonosporales</taxon>
        <taxon>Micromonosporaceae</taxon>
        <taxon>Micromonospora</taxon>
    </lineage>
</organism>
<dbReference type="EMBL" id="PYBV01000030">
    <property type="protein sequence ID" value="PYC66903.1"/>
    <property type="molecule type" value="Genomic_DNA"/>
</dbReference>
<keyword evidence="1" id="KW-0805">Transcription regulation</keyword>
<dbReference type="InterPro" id="IPR000835">
    <property type="entry name" value="HTH_MarR-typ"/>
</dbReference>
<dbReference type="AlphaFoldDB" id="A0A318NIC6"/>
<dbReference type="GO" id="GO:0003677">
    <property type="term" value="F:DNA binding"/>
    <property type="evidence" value="ECO:0007669"/>
    <property type="project" value="UniProtKB-KW"/>
</dbReference>
<protein>
    <submittedName>
        <fullName evidence="5">MarR family transcriptional regulator</fullName>
    </submittedName>
</protein>
<name>A0A318NIC6_9ACTN</name>
<dbReference type="SMART" id="SM00347">
    <property type="entry name" value="HTH_MARR"/>
    <property type="match status" value="1"/>
</dbReference>
<evidence type="ECO:0000256" key="3">
    <source>
        <dbReference type="ARBA" id="ARBA00023163"/>
    </source>
</evidence>
<evidence type="ECO:0000313" key="6">
    <source>
        <dbReference type="Proteomes" id="UP000248333"/>
    </source>
</evidence>
<dbReference type="Proteomes" id="UP000248333">
    <property type="component" value="Unassembled WGS sequence"/>
</dbReference>
<dbReference type="OrthoDB" id="162531at2"/>
<evidence type="ECO:0000259" key="4">
    <source>
        <dbReference type="PROSITE" id="PS50995"/>
    </source>
</evidence>
<keyword evidence="6" id="KW-1185">Reference proteome</keyword>
<dbReference type="RefSeq" id="WP_110565905.1">
    <property type="nucleotide sequence ID" value="NZ_PYBV01000030.1"/>
</dbReference>
<keyword evidence="2" id="KW-0238">DNA-binding</keyword>